<reference evidence="2" key="1">
    <citation type="submission" date="2016-05" db="EMBL/GenBank/DDBJ databases">
        <title>An unusual strategy for the anoxic biodegradation of phthalate.</title>
        <authorList>
            <person name="Mergelsberg M."/>
            <person name="Ebenau-Jehle C."/>
            <person name="Fischer S."/>
            <person name="Bruels T."/>
            <person name="Jehmlich N."/>
            <person name="van Bergen M."/>
            <person name="Boll M."/>
        </authorList>
    </citation>
    <scope>NUCLEOTIDE SEQUENCE</scope>
    <source>
        <strain evidence="2">3CB-1</strain>
    </source>
</reference>
<evidence type="ECO:0000313" key="2">
    <source>
        <dbReference type="EMBL" id="ANN45963.1"/>
    </source>
</evidence>
<proteinExistence type="predicted"/>
<keyword evidence="1 2" id="KW-0808">Transferase</keyword>
<dbReference type="InterPro" id="IPR003673">
    <property type="entry name" value="CoA-Trfase_fam_III"/>
</dbReference>
<organism evidence="2">
    <name type="scientific">Thauera chlorobenzoica</name>
    <dbReference type="NCBI Taxonomy" id="96773"/>
    <lineage>
        <taxon>Bacteria</taxon>
        <taxon>Pseudomonadati</taxon>
        <taxon>Pseudomonadota</taxon>
        <taxon>Betaproteobacteria</taxon>
        <taxon>Rhodocyclales</taxon>
        <taxon>Zoogloeaceae</taxon>
        <taxon>Thauera</taxon>
    </lineage>
</organism>
<protein>
    <submittedName>
        <fullName evidence="2 3">Succinyl-CoA:phthalate CoA transferase beta subunit</fullName>
    </submittedName>
</protein>
<gene>
    <name evidence="3" type="ORF">Tchl_3078</name>
</gene>
<dbReference type="Proteomes" id="UP000185739">
    <property type="component" value="Chromosome"/>
</dbReference>
<dbReference type="InterPro" id="IPR023606">
    <property type="entry name" value="CoA-Trfase_III_dom_1_sf"/>
</dbReference>
<dbReference type="PANTHER" id="PTHR48228">
    <property type="entry name" value="SUCCINYL-COA--D-CITRAMALATE COA-TRANSFERASE"/>
    <property type="match status" value="1"/>
</dbReference>
<dbReference type="PANTHER" id="PTHR48228:SF6">
    <property type="entry name" value="L-CARNITINE COA-TRANSFERASE"/>
    <property type="match status" value="1"/>
</dbReference>
<keyword evidence="4" id="KW-1185">Reference proteome</keyword>
<dbReference type="OrthoDB" id="5294844at2"/>
<evidence type="ECO:0000313" key="3">
    <source>
        <dbReference type="EMBL" id="APR05891.1"/>
    </source>
</evidence>
<evidence type="ECO:0000256" key="1">
    <source>
        <dbReference type="ARBA" id="ARBA00022679"/>
    </source>
</evidence>
<dbReference type="Pfam" id="PF02515">
    <property type="entry name" value="CoA_transf_3"/>
    <property type="match status" value="1"/>
</dbReference>
<dbReference type="SUPFAM" id="SSF89796">
    <property type="entry name" value="CoA-transferase family III (CaiB/BaiF)"/>
    <property type="match status" value="1"/>
</dbReference>
<dbReference type="EMBL" id="CP018839">
    <property type="protein sequence ID" value="APR05891.1"/>
    <property type="molecule type" value="Genomic_DNA"/>
</dbReference>
<dbReference type="STRING" id="96773.Tchl_3078"/>
<dbReference type="Gene3D" id="3.40.50.10540">
    <property type="entry name" value="Crotonobetainyl-coa:carnitine coa-transferase, domain 1"/>
    <property type="match status" value="1"/>
</dbReference>
<dbReference type="KEGG" id="tcl:Tchl_3078"/>
<reference evidence="3 4" key="2">
    <citation type="submission" date="2016-12" db="EMBL/GenBank/DDBJ databases">
        <title>Complete genome sequence of Thauera chlorobenzoica, a Betaproteobacterium degrading haloaromatics anaerobically to CO2 and halides.</title>
        <authorList>
            <person name="Goris T."/>
            <person name="Mergelsberg M."/>
            <person name="Boll M."/>
        </authorList>
    </citation>
    <scope>NUCLEOTIDE SEQUENCE [LARGE SCALE GENOMIC DNA]</scope>
    <source>
        <strain evidence="3 4">3CB1</strain>
    </source>
</reference>
<evidence type="ECO:0000313" key="4">
    <source>
        <dbReference type="Proteomes" id="UP000185739"/>
    </source>
</evidence>
<accession>A0A193DUA4</accession>
<dbReference type="RefSeq" id="WP_075149172.1">
    <property type="nucleotide sequence ID" value="NZ_CP018839.1"/>
</dbReference>
<sequence length="406" mass="43874">MSAISQALAGVKVAEFGAYAAGPHIGKMLATFGATVVHVESHQRPDGFRTEYPPFKDGKPGPDRGGCFAIFNDSKHAVTLDLKTSAGTDLARRLVGWADIVVENMRPEVMDRLGLGYEAARELNPGIVMISSCNMGQTGPRAQTPGFGSQLSALAGFCGLTGSPDGPPMLLYGPYIDFIASTLGATAVLAAVDRQRRTGEGAWIDLAQYESGLMFIAGALFDYHRNGRVAERADNRDPDAAPHNAYQCSDGAWLALSCWSDEEFGRFANVLGRPELRSDHRFATHASRHANVGELDEIVSRCMLTRAAEQTAAQLQAVGVHAYPVNTIADLFCDPQLAYRRIWRRRLHGSIGDVACYFSAFDLSATPGDVTAAAPRIGQDNAYVFQELLGMTVDEYMACEREGAFQ</sequence>
<dbReference type="AlphaFoldDB" id="A0A193DUA4"/>
<dbReference type="InterPro" id="IPR044855">
    <property type="entry name" value="CoA-Trfase_III_dom3_sf"/>
</dbReference>
<dbReference type="Gene3D" id="3.30.1540.10">
    <property type="entry name" value="formyl-coa transferase, domain 3"/>
    <property type="match status" value="1"/>
</dbReference>
<dbReference type="InterPro" id="IPR050509">
    <property type="entry name" value="CoA-transferase_III"/>
</dbReference>
<name>A0A193DUA4_9RHOO</name>
<dbReference type="GO" id="GO:0016740">
    <property type="term" value="F:transferase activity"/>
    <property type="evidence" value="ECO:0007669"/>
    <property type="project" value="UniProtKB-KW"/>
</dbReference>
<dbReference type="EMBL" id="KX267665">
    <property type="protein sequence ID" value="ANN45963.1"/>
    <property type="molecule type" value="Genomic_DNA"/>
</dbReference>